<dbReference type="GO" id="GO:0008252">
    <property type="term" value="F:nucleotidase activity"/>
    <property type="evidence" value="ECO:0007669"/>
    <property type="project" value="TreeGrafter"/>
</dbReference>
<dbReference type="SFLD" id="SFLDG01129">
    <property type="entry name" value="C1.5:_HAD__Beta-PGM__Phosphata"/>
    <property type="match status" value="1"/>
</dbReference>
<dbReference type="NCBIfam" id="TIGR01993">
    <property type="entry name" value="Pyr-5-nucltdase"/>
    <property type="match status" value="1"/>
</dbReference>
<dbReference type="PANTHER" id="PTHR47438:SF1">
    <property type="entry name" value="PHOSPHATE METABOLISM PROTEIN 8-RELATED"/>
    <property type="match status" value="1"/>
</dbReference>
<dbReference type="SFLD" id="SFLDS00003">
    <property type="entry name" value="Haloacid_Dehalogenase"/>
    <property type="match status" value="1"/>
</dbReference>
<dbReference type="GO" id="GO:0009166">
    <property type="term" value="P:nucleotide catabolic process"/>
    <property type="evidence" value="ECO:0007669"/>
    <property type="project" value="TreeGrafter"/>
</dbReference>
<dbReference type="Pfam" id="PF00702">
    <property type="entry name" value="Hydrolase"/>
    <property type="match status" value="1"/>
</dbReference>
<dbReference type="eggNOG" id="KOG3109">
    <property type="taxonomic scope" value="Eukaryota"/>
</dbReference>
<name>U1GEZ1_ENDPU</name>
<dbReference type="InterPro" id="IPR036412">
    <property type="entry name" value="HAD-like_sf"/>
</dbReference>
<protein>
    <recommendedName>
        <fullName evidence="3">Pyrimidine 5'-nucleotidase</fullName>
    </recommendedName>
</protein>
<dbReference type="SUPFAM" id="SSF56784">
    <property type="entry name" value="HAD-like"/>
    <property type="match status" value="1"/>
</dbReference>
<sequence>MESSGYRGHCQRPILFMDIDNCLYPRNKRVHDIMQDLIDKFFIKHLSLSAGDALMLHQKYYKEYGLAIEGLYRHHKIQPLEFNREVDDALPLDEILEPDPELRRLLERFDKDKVKMWLFTNAHITHGKRVIRLLGVEDCFEGITYCDYTAEELLCKPRPEMFEKAEREAGAPAADQCYFVGR</sequence>
<evidence type="ECO:0000313" key="2">
    <source>
        <dbReference type="Proteomes" id="UP000019373"/>
    </source>
</evidence>
<evidence type="ECO:0000313" key="1">
    <source>
        <dbReference type="EMBL" id="ERF70306.1"/>
    </source>
</evidence>
<dbReference type="HOGENOM" id="CLU_059493_3_0_1"/>
<keyword evidence="2" id="KW-1185">Reference proteome</keyword>
<evidence type="ECO:0008006" key="3">
    <source>
        <dbReference type="Google" id="ProtNLM"/>
    </source>
</evidence>
<dbReference type="GO" id="GO:0006206">
    <property type="term" value="P:pyrimidine nucleobase metabolic process"/>
    <property type="evidence" value="ECO:0007669"/>
    <property type="project" value="TreeGrafter"/>
</dbReference>
<reference evidence="2" key="1">
    <citation type="journal article" date="2014" name="BMC Genomics">
        <title>Genome characteristics reveal the impact of lichenization on lichen-forming fungus Endocarpon pusillum Hedwig (Verrucariales, Ascomycota).</title>
        <authorList>
            <person name="Wang Y.-Y."/>
            <person name="Liu B."/>
            <person name="Zhang X.-Y."/>
            <person name="Zhou Q.-M."/>
            <person name="Zhang T."/>
            <person name="Li H."/>
            <person name="Yu Y.-F."/>
            <person name="Zhang X.-L."/>
            <person name="Hao X.-Y."/>
            <person name="Wang M."/>
            <person name="Wang L."/>
            <person name="Wei J.-C."/>
        </authorList>
    </citation>
    <scope>NUCLEOTIDE SEQUENCE [LARGE SCALE GENOMIC DNA]</scope>
    <source>
        <strain evidence="2">Z07020 / HMAS-L-300199</strain>
    </source>
</reference>
<dbReference type="InterPro" id="IPR010237">
    <property type="entry name" value="Pyr-5-nucltdase"/>
</dbReference>
<dbReference type="OMA" id="YHTHASR"/>
<dbReference type="RefSeq" id="XP_007804068.1">
    <property type="nucleotide sequence ID" value="XM_007805877.1"/>
</dbReference>
<accession>U1GEZ1</accession>
<proteinExistence type="predicted"/>
<dbReference type="Gene3D" id="3.40.50.1000">
    <property type="entry name" value="HAD superfamily/HAD-like"/>
    <property type="match status" value="1"/>
</dbReference>
<dbReference type="FunFam" id="1.10.150.450:FF:000001">
    <property type="entry name" value="SDT1p Pyrimidine nucleotidase"/>
    <property type="match status" value="1"/>
</dbReference>
<dbReference type="PANTHER" id="PTHR47438">
    <property type="entry name" value="PHOSPHATE METABOLISM PROTEIN 8-RELATED"/>
    <property type="match status" value="1"/>
</dbReference>
<dbReference type="Proteomes" id="UP000019373">
    <property type="component" value="Unassembled WGS sequence"/>
</dbReference>
<dbReference type="InterPro" id="IPR023214">
    <property type="entry name" value="HAD_sf"/>
</dbReference>
<organism evidence="1 2">
    <name type="scientific">Endocarpon pusillum (strain Z07020 / HMAS-L-300199)</name>
    <name type="common">Lichen-forming fungus</name>
    <dbReference type="NCBI Taxonomy" id="1263415"/>
    <lineage>
        <taxon>Eukaryota</taxon>
        <taxon>Fungi</taxon>
        <taxon>Dikarya</taxon>
        <taxon>Ascomycota</taxon>
        <taxon>Pezizomycotina</taxon>
        <taxon>Eurotiomycetes</taxon>
        <taxon>Chaetothyriomycetidae</taxon>
        <taxon>Verrucariales</taxon>
        <taxon>Verrucariaceae</taxon>
        <taxon>Endocarpon</taxon>
    </lineage>
</organism>
<dbReference type="Gene3D" id="1.10.150.450">
    <property type="match status" value="1"/>
</dbReference>
<dbReference type="OrthoDB" id="1065058at2759"/>
<dbReference type="EMBL" id="KE721344">
    <property type="protein sequence ID" value="ERF70306.1"/>
    <property type="molecule type" value="Genomic_DNA"/>
</dbReference>
<dbReference type="InterPro" id="IPR052791">
    <property type="entry name" value="SSM1_domain"/>
</dbReference>
<gene>
    <name evidence="1" type="ORF">EPUS_06347</name>
</gene>
<dbReference type="AlphaFoldDB" id="U1GEZ1"/>
<dbReference type="GeneID" id="19241290"/>